<feature type="compositionally biased region" description="Pro residues" evidence="13">
    <location>
        <begin position="59"/>
        <end position="75"/>
    </location>
</feature>
<name>A0A8H6TMM2_MYCCL</name>
<feature type="region of interest" description="Disordered" evidence="13">
    <location>
        <begin position="34"/>
        <end position="339"/>
    </location>
</feature>
<comment type="catalytic activity">
    <reaction evidence="10">
        <text>L-lysyl(4)-[histone H3] + 3 S-adenosyl-L-methionine = N(6),N(6),N(6)-trimethyl-L-lysyl(4)-[histone H3] + 3 S-adenosyl-L-homocysteine + 3 H(+)</text>
        <dbReference type="Rhea" id="RHEA:60260"/>
        <dbReference type="Rhea" id="RHEA-COMP:15537"/>
        <dbReference type="Rhea" id="RHEA-COMP:15547"/>
        <dbReference type="ChEBI" id="CHEBI:15378"/>
        <dbReference type="ChEBI" id="CHEBI:29969"/>
        <dbReference type="ChEBI" id="CHEBI:57856"/>
        <dbReference type="ChEBI" id="CHEBI:59789"/>
        <dbReference type="ChEBI" id="CHEBI:61961"/>
        <dbReference type="EC" id="2.1.1.354"/>
    </reaction>
</comment>
<feature type="compositionally biased region" description="Pro residues" evidence="13">
    <location>
        <begin position="564"/>
        <end position="585"/>
    </location>
</feature>
<dbReference type="PROSITE" id="PS50868">
    <property type="entry name" value="POST_SET"/>
    <property type="match status" value="1"/>
</dbReference>
<feature type="domain" description="Post-SET" evidence="15">
    <location>
        <begin position="1328"/>
        <end position="1344"/>
    </location>
</feature>
<evidence type="ECO:0000256" key="10">
    <source>
        <dbReference type="ARBA" id="ARBA00047571"/>
    </source>
</evidence>
<feature type="region of interest" description="Disordered" evidence="13">
    <location>
        <begin position="550"/>
        <end position="591"/>
    </location>
</feature>
<keyword evidence="7" id="KW-0156">Chromatin regulator</keyword>
<keyword evidence="8" id="KW-0539">Nucleus</keyword>
<dbReference type="SMART" id="SM00317">
    <property type="entry name" value="SET"/>
    <property type="match status" value="1"/>
</dbReference>
<feature type="domain" description="SET" evidence="14">
    <location>
        <begin position="1205"/>
        <end position="1322"/>
    </location>
</feature>
<evidence type="ECO:0000259" key="14">
    <source>
        <dbReference type="PROSITE" id="PS50280"/>
    </source>
</evidence>
<dbReference type="GO" id="GO:0140999">
    <property type="term" value="F:histone H3K4 trimethyltransferase activity"/>
    <property type="evidence" value="ECO:0007669"/>
    <property type="project" value="UniProtKB-EC"/>
</dbReference>
<evidence type="ECO:0000256" key="1">
    <source>
        <dbReference type="ARBA" id="ARBA00004123"/>
    </source>
</evidence>
<protein>
    <recommendedName>
        <fullName evidence="3">Histone-lysine N-methyltransferase, H3 lysine-4 specific</fullName>
        <ecNumber evidence="2">2.1.1.354</ecNumber>
    </recommendedName>
    <alternativeName>
        <fullName evidence="9">SET domain-containing protein 1</fullName>
    </alternativeName>
</protein>
<dbReference type="Gene3D" id="2.170.270.10">
    <property type="entry name" value="SET domain"/>
    <property type="match status" value="1"/>
</dbReference>
<evidence type="ECO:0000256" key="13">
    <source>
        <dbReference type="SAM" id="MobiDB-lite"/>
    </source>
</evidence>
<dbReference type="Proteomes" id="UP000613580">
    <property type="component" value="Unassembled WGS sequence"/>
</dbReference>
<feature type="compositionally biased region" description="Acidic residues" evidence="13">
    <location>
        <begin position="941"/>
        <end position="954"/>
    </location>
</feature>
<feature type="compositionally biased region" description="Basic residues" evidence="13">
    <location>
        <begin position="993"/>
        <end position="1004"/>
    </location>
</feature>
<evidence type="ECO:0000256" key="2">
    <source>
        <dbReference type="ARBA" id="ARBA00012182"/>
    </source>
</evidence>
<keyword evidence="6" id="KW-0949">S-adenosyl-L-methionine</keyword>
<evidence type="ECO:0000313" key="16">
    <source>
        <dbReference type="EMBL" id="KAF7319451.1"/>
    </source>
</evidence>
<feature type="region of interest" description="Disordered" evidence="13">
    <location>
        <begin position="1023"/>
        <end position="1060"/>
    </location>
</feature>
<evidence type="ECO:0000256" key="11">
    <source>
        <dbReference type="ARBA" id="ARBA00047583"/>
    </source>
</evidence>
<dbReference type="SUPFAM" id="SSF82199">
    <property type="entry name" value="SET domain"/>
    <property type="match status" value="1"/>
</dbReference>
<dbReference type="InterPro" id="IPR035979">
    <property type="entry name" value="RBD_domain_sf"/>
</dbReference>
<dbReference type="InterPro" id="IPR012677">
    <property type="entry name" value="Nucleotide-bd_a/b_plait_sf"/>
</dbReference>
<keyword evidence="17" id="KW-1185">Reference proteome</keyword>
<feature type="region of interest" description="Disordered" evidence="13">
    <location>
        <begin position="611"/>
        <end position="667"/>
    </location>
</feature>
<dbReference type="GO" id="GO:0003676">
    <property type="term" value="F:nucleic acid binding"/>
    <property type="evidence" value="ECO:0007669"/>
    <property type="project" value="InterPro"/>
</dbReference>
<reference evidence="16" key="1">
    <citation type="submission" date="2020-05" db="EMBL/GenBank/DDBJ databases">
        <title>Mycena genomes resolve the evolution of fungal bioluminescence.</title>
        <authorList>
            <person name="Tsai I.J."/>
        </authorList>
    </citation>
    <scope>NUCLEOTIDE SEQUENCE</scope>
    <source>
        <strain evidence="16">110903Hualien_Pintung</strain>
    </source>
</reference>
<dbReference type="InterPro" id="IPR001214">
    <property type="entry name" value="SET_dom"/>
</dbReference>
<evidence type="ECO:0000259" key="15">
    <source>
        <dbReference type="PROSITE" id="PS50868"/>
    </source>
</evidence>
<comment type="catalytic activity">
    <reaction evidence="11">
        <text>N(6)-methyl-L-lysyl(4)-[histone H3] + S-adenosyl-L-methionine = N(6),N(6)-dimethyl-L-lysyl(4)-[histone H3] + S-adenosyl-L-homocysteine + H(+)</text>
        <dbReference type="Rhea" id="RHEA:60268"/>
        <dbReference type="Rhea" id="RHEA-COMP:15540"/>
        <dbReference type="Rhea" id="RHEA-COMP:15543"/>
        <dbReference type="ChEBI" id="CHEBI:15378"/>
        <dbReference type="ChEBI" id="CHEBI:57856"/>
        <dbReference type="ChEBI" id="CHEBI:59789"/>
        <dbReference type="ChEBI" id="CHEBI:61929"/>
        <dbReference type="ChEBI" id="CHEBI:61976"/>
    </reaction>
</comment>
<dbReference type="PROSITE" id="PS50280">
    <property type="entry name" value="SET"/>
    <property type="match status" value="1"/>
</dbReference>
<dbReference type="InterPro" id="IPR044570">
    <property type="entry name" value="Set1-like"/>
</dbReference>
<accession>A0A8H6TMM2</accession>
<dbReference type="EMBL" id="JACAZE010000003">
    <property type="protein sequence ID" value="KAF7319451.1"/>
    <property type="molecule type" value="Genomic_DNA"/>
</dbReference>
<dbReference type="PANTHER" id="PTHR45814">
    <property type="entry name" value="HISTONE-LYSINE N-METHYLTRANSFERASE SETD1"/>
    <property type="match status" value="1"/>
</dbReference>
<evidence type="ECO:0000256" key="7">
    <source>
        <dbReference type="ARBA" id="ARBA00022853"/>
    </source>
</evidence>
<sequence length="1344" mass="147874">MGVTESTTWLLLFSTAMSGRAPPRGPRALLAETARNLTPPTGPRSLNAYLPPNGHPHLAAPPRPPATPPPPPPPTESIAGPSSRPAVAFTLNSSKPKGSLAGFMPRTVASKNRPHDGVPTGPRPPPTGPRAAPPPPPTEPPPPPPPPADVPPPPPPAETPPPPPPPPPAGMPPPPPPPTEKPPPPPPPDDAPPPLPPEPVYKPFQMSLKRPEPKATSVFNNPLPSLQTAIKLSTKPPSPPPAPSLPPRSSPRSTPSPLPTPSTSKLTLDQPPPPKPESPKPVLYSLPPLPEWPPPRSAYPDDTRSFRVLFDPAVDGVPSTTASTSSSRHASGTTTRESAEHWRKMIEHVRSRCPPEELSERIKGKGKGREILYRMEGQVVGSQDGDEMCEDELIVRDPRRVAGHKPPRPPKEAYTLISYEHDANTPGPPPTTVLLAGFPALTPNKTLQTHLSQYGTIEHFGRQMDTVTGATLGVVCVRFRKVEEAKRCVDKEDGVPSGSGLNVNGLAASVAGEERRAVLDPEGLVLKAYLKGMMKKDDKPKAVVVEPKAVAPSTPVGPPANGHPLPPIPPPPTTNGTPAPKPLHPSLPLNPMLNAGAAASAALNSHPYAPWLNPNSRLPQRPMNPNNRRPQNRSPSPQLDEKVRARLESSRDYRDRDRGARDRGRRREDDVYIAPRRERDWDRDRHRDAERQREREREREERERQREREREREREKERARDKVKADVRAALSANGREHVKIKLQTSVDAVSDDDVAEWIKDFKADVDKILRDHEHIYVTFVLPKTAMRVERVLGTTSIGFHSVTLTVHAAPAPEAGWGEKELLNKAQEIVLRELGQLVVKDINDRVVAPEVRVVMSQWKSEKERVLVGGGASGAAAPKVMDLKSLSFKKARKQQPVEPLPEPEPEPHSEEDEEPVPQPPKKKRKKEAPVKKAPKRPVRVESEDENVIESEDELVELPQKRPLEVDEGEEPVTKRVKLDDEEDVAKVAANGSKKPAKKKQPKAKRMPSVDDVVVVLDAFEPPPVVADLRLTPPSPLSRSPSPSPISEEPPPRTPTPLPDVFEVGLCEDDEDLYFAKLVLSGAEPEPTLEELIPPPPVPDAATLPLRKHLTGSARTEGFYKISHAEKMAYVQQYQSRGTESRTAEVVVDEPPAQHVESSRSNRANARRRAQGLEEFNQVQRAVALSKGETAAANEVIKFNQLQTRKKHLRFGRSSIHDWGLYAMEKISRGEMVIEYVGEIIRAQVAEKREKAYERQGIGSSYLFRIDEDLVVDATKKGNLGRLINHSCDPNCNAKIITINGEKKIVIYAKQDIELGDEITYDYHFPFEQDKIPCLCGSAKCRGFLN</sequence>
<feature type="compositionally biased region" description="Pro residues" evidence="13">
    <location>
        <begin position="121"/>
        <end position="200"/>
    </location>
</feature>
<evidence type="ECO:0000313" key="17">
    <source>
        <dbReference type="Proteomes" id="UP000613580"/>
    </source>
</evidence>
<evidence type="ECO:0000256" key="8">
    <source>
        <dbReference type="ARBA" id="ARBA00023242"/>
    </source>
</evidence>
<dbReference type="SMART" id="SM01291">
    <property type="entry name" value="N-SET"/>
    <property type="match status" value="1"/>
</dbReference>
<feature type="region of interest" description="Disordered" evidence="13">
    <location>
        <begin position="888"/>
        <end position="1007"/>
    </location>
</feature>
<dbReference type="OrthoDB" id="308383at2759"/>
<dbReference type="GO" id="GO:0032259">
    <property type="term" value="P:methylation"/>
    <property type="evidence" value="ECO:0007669"/>
    <property type="project" value="UniProtKB-KW"/>
</dbReference>
<dbReference type="Pfam" id="PF11764">
    <property type="entry name" value="N-SET"/>
    <property type="match status" value="1"/>
</dbReference>
<comment type="catalytic activity">
    <reaction evidence="12">
        <text>N(6),N(6)-dimethyl-L-lysyl(4)-[histone H3] + S-adenosyl-L-methionine = N(6),N(6),N(6)-trimethyl-L-lysyl(4)-[histone H3] + S-adenosyl-L-homocysteine + H(+)</text>
        <dbReference type="Rhea" id="RHEA:60272"/>
        <dbReference type="Rhea" id="RHEA-COMP:15537"/>
        <dbReference type="Rhea" id="RHEA-COMP:15540"/>
        <dbReference type="ChEBI" id="CHEBI:15378"/>
        <dbReference type="ChEBI" id="CHEBI:57856"/>
        <dbReference type="ChEBI" id="CHEBI:59789"/>
        <dbReference type="ChEBI" id="CHEBI:61961"/>
        <dbReference type="ChEBI" id="CHEBI:61976"/>
    </reaction>
</comment>
<feature type="compositionally biased region" description="Low complexity" evidence="13">
    <location>
        <begin position="619"/>
        <end position="638"/>
    </location>
</feature>
<dbReference type="InterPro" id="IPR046341">
    <property type="entry name" value="SET_dom_sf"/>
</dbReference>
<dbReference type="InterPro" id="IPR003616">
    <property type="entry name" value="Post-SET_dom"/>
</dbReference>
<dbReference type="Pfam" id="PF00856">
    <property type="entry name" value="SET"/>
    <property type="match status" value="1"/>
</dbReference>
<dbReference type="SUPFAM" id="SSF54928">
    <property type="entry name" value="RNA-binding domain, RBD"/>
    <property type="match status" value="1"/>
</dbReference>
<dbReference type="Gene3D" id="3.30.70.330">
    <property type="match status" value="1"/>
</dbReference>
<feature type="compositionally biased region" description="Basic and acidic residues" evidence="13">
    <location>
        <begin position="639"/>
        <end position="667"/>
    </location>
</feature>
<comment type="caution">
    <text evidence="16">The sequence shown here is derived from an EMBL/GenBank/DDBJ whole genome shotgun (WGS) entry which is preliminary data.</text>
</comment>
<feature type="compositionally biased region" description="Acidic residues" evidence="13">
    <location>
        <begin position="900"/>
        <end position="914"/>
    </location>
</feature>
<evidence type="ECO:0000256" key="9">
    <source>
        <dbReference type="ARBA" id="ARBA00030093"/>
    </source>
</evidence>
<dbReference type="PRINTS" id="PR01217">
    <property type="entry name" value="PRICHEXTENSN"/>
</dbReference>
<evidence type="ECO:0000256" key="4">
    <source>
        <dbReference type="ARBA" id="ARBA00022603"/>
    </source>
</evidence>
<feature type="compositionally biased region" description="Pro residues" evidence="13">
    <location>
        <begin position="287"/>
        <end position="297"/>
    </location>
</feature>
<feature type="compositionally biased region" description="Polar residues" evidence="13">
    <location>
        <begin position="217"/>
        <end position="231"/>
    </location>
</feature>
<feature type="compositionally biased region" description="Pro residues" evidence="13">
    <location>
        <begin position="1040"/>
        <end position="1056"/>
    </location>
</feature>
<evidence type="ECO:0000256" key="3">
    <source>
        <dbReference type="ARBA" id="ARBA00015839"/>
    </source>
</evidence>
<feature type="region of interest" description="Disordered" evidence="13">
    <location>
        <begin position="683"/>
        <end position="721"/>
    </location>
</feature>
<comment type="subcellular location">
    <subcellularLocation>
        <location evidence="1">Nucleus</location>
    </subcellularLocation>
</comment>
<feature type="compositionally biased region" description="Low complexity" evidence="13">
    <location>
        <begin position="319"/>
        <end position="336"/>
    </location>
</feature>
<dbReference type="SMART" id="SM00508">
    <property type="entry name" value="PostSET"/>
    <property type="match status" value="1"/>
</dbReference>
<evidence type="ECO:0000256" key="6">
    <source>
        <dbReference type="ARBA" id="ARBA00022691"/>
    </source>
</evidence>
<feature type="compositionally biased region" description="Pro residues" evidence="13">
    <location>
        <begin position="236"/>
        <end position="260"/>
    </location>
</feature>
<proteinExistence type="predicted"/>
<evidence type="ECO:0000256" key="5">
    <source>
        <dbReference type="ARBA" id="ARBA00022679"/>
    </source>
</evidence>
<gene>
    <name evidence="16" type="ORF">HMN09_00283600</name>
</gene>
<dbReference type="EC" id="2.1.1.354" evidence="2"/>
<keyword evidence="4" id="KW-0489">Methyltransferase</keyword>
<keyword evidence="5" id="KW-0808">Transferase</keyword>
<feature type="compositionally biased region" description="Basic residues" evidence="13">
    <location>
        <begin position="919"/>
        <end position="936"/>
    </location>
</feature>
<evidence type="ECO:0000256" key="12">
    <source>
        <dbReference type="ARBA" id="ARBA00049129"/>
    </source>
</evidence>
<dbReference type="GO" id="GO:0048188">
    <property type="term" value="C:Set1C/COMPASS complex"/>
    <property type="evidence" value="ECO:0007669"/>
    <property type="project" value="TreeGrafter"/>
</dbReference>
<organism evidence="16 17">
    <name type="scientific">Mycena chlorophos</name>
    <name type="common">Agaric fungus</name>
    <name type="synonym">Agaricus chlorophos</name>
    <dbReference type="NCBI Taxonomy" id="658473"/>
    <lineage>
        <taxon>Eukaryota</taxon>
        <taxon>Fungi</taxon>
        <taxon>Dikarya</taxon>
        <taxon>Basidiomycota</taxon>
        <taxon>Agaricomycotina</taxon>
        <taxon>Agaricomycetes</taxon>
        <taxon>Agaricomycetidae</taxon>
        <taxon>Agaricales</taxon>
        <taxon>Marasmiineae</taxon>
        <taxon>Mycenaceae</taxon>
        <taxon>Mycena</taxon>
    </lineage>
</organism>
<dbReference type="PANTHER" id="PTHR45814:SF2">
    <property type="entry name" value="HISTONE-LYSINE N-METHYLTRANSFERASE SETD1"/>
    <property type="match status" value="1"/>
</dbReference>
<dbReference type="InterPro" id="IPR024657">
    <property type="entry name" value="COMPASS_Set1_N-SET"/>
</dbReference>